<dbReference type="OrthoDB" id="4456959at2759"/>
<keyword evidence="5" id="KW-0804">Transcription</keyword>
<name>A0A1F5LPU1_PENAI</name>
<evidence type="ECO:0000256" key="5">
    <source>
        <dbReference type="ARBA" id="ARBA00023163"/>
    </source>
</evidence>
<dbReference type="GO" id="GO:0006351">
    <property type="term" value="P:DNA-templated transcription"/>
    <property type="evidence" value="ECO:0007669"/>
    <property type="project" value="InterPro"/>
</dbReference>
<dbReference type="SMART" id="SM00066">
    <property type="entry name" value="GAL4"/>
    <property type="match status" value="1"/>
</dbReference>
<proteinExistence type="predicted"/>
<dbReference type="PROSITE" id="PS00463">
    <property type="entry name" value="ZN2_CY6_FUNGAL_1"/>
    <property type="match status" value="1"/>
</dbReference>
<organism evidence="9 10">
    <name type="scientific">Penicillium arizonense</name>
    <dbReference type="NCBI Taxonomy" id="1835702"/>
    <lineage>
        <taxon>Eukaryota</taxon>
        <taxon>Fungi</taxon>
        <taxon>Dikarya</taxon>
        <taxon>Ascomycota</taxon>
        <taxon>Pezizomycotina</taxon>
        <taxon>Eurotiomycetes</taxon>
        <taxon>Eurotiomycetidae</taxon>
        <taxon>Eurotiales</taxon>
        <taxon>Aspergillaceae</taxon>
        <taxon>Penicillium</taxon>
    </lineage>
</organism>
<evidence type="ECO:0000256" key="6">
    <source>
        <dbReference type="ARBA" id="ARBA00023242"/>
    </source>
</evidence>
<dbReference type="SUPFAM" id="SSF57701">
    <property type="entry name" value="Zn2/Cys6 DNA-binding domain"/>
    <property type="match status" value="1"/>
</dbReference>
<dbReference type="CDD" id="cd00067">
    <property type="entry name" value="GAL4"/>
    <property type="match status" value="1"/>
</dbReference>
<dbReference type="Proteomes" id="UP000177622">
    <property type="component" value="Unassembled WGS sequence"/>
</dbReference>
<evidence type="ECO:0000256" key="2">
    <source>
        <dbReference type="ARBA" id="ARBA00022723"/>
    </source>
</evidence>
<feature type="region of interest" description="Disordered" evidence="7">
    <location>
        <begin position="647"/>
        <end position="666"/>
    </location>
</feature>
<dbReference type="GO" id="GO:0003677">
    <property type="term" value="F:DNA binding"/>
    <property type="evidence" value="ECO:0007669"/>
    <property type="project" value="UniProtKB-KW"/>
</dbReference>
<feature type="region of interest" description="Disordered" evidence="7">
    <location>
        <begin position="788"/>
        <end position="814"/>
    </location>
</feature>
<dbReference type="STRING" id="1835702.A0A1F5LPU1"/>
<keyword evidence="2" id="KW-0479">Metal-binding</keyword>
<dbReference type="InterPro" id="IPR050815">
    <property type="entry name" value="TF_fung"/>
</dbReference>
<dbReference type="PANTHER" id="PTHR47338:SF23">
    <property type="entry name" value="ZN(II)2CYS6 TRANSCRIPTION FACTOR (EUROFUNG)"/>
    <property type="match status" value="1"/>
</dbReference>
<protein>
    <recommendedName>
        <fullName evidence="8">Zn(2)-C6 fungal-type domain-containing protein</fullName>
    </recommendedName>
</protein>
<dbReference type="InterPro" id="IPR001138">
    <property type="entry name" value="Zn2Cys6_DnaBD"/>
</dbReference>
<gene>
    <name evidence="9" type="ORF">PENARI_c005G10425</name>
</gene>
<keyword evidence="3" id="KW-0805">Transcription regulation</keyword>
<accession>A0A1F5LPU1</accession>
<evidence type="ECO:0000256" key="3">
    <source>
        <dbReference type="ARBA" id="ARBA00023015"/>
    </source>
</evidence>
<dbReference type="SMART" id="SM00906">
    <property type="entry name" value="Fungal_trans"/>
    <property type="match status" value="1"/>
</dbReference>
<sequence length="814" mass="91380">MPPKSSNTDSAENGQEPQDAPKPHEDVPACQSCRKKKARCSREQPCSECIRFNVDCVYDERRMKPGLRAGAVDQLYRRIETLENMFLGQEILWQTMWRTLYPNDSLPEPSERPANITSLAQRREELKFALLQASSIPDRRGEQRNGDAEPVSRPAKRPRCESTTLRAFVDTENEIDGLLSTDVMTELVDFYFVNIHPWIPVLHVARFRERVKSPDERPRITCILHAIIAVCARFSQSESLRDEEKKAKIAEQSRQKVILDSTESFSVENLQALVIIAFETIGRGRGPSSWSIVGSMVGTVEQLQLGVEEDILSRAQNSGETLIRRMVFLSPSKSWSETEERRRVFWTVFLMDRFCSVSTGWKISLTSADVKRRLPCEGAIWEKETEVRTPYFGISDSEDTNSTSSLQAGSRASMTIDNEDSIGGFAYNIEATESLVLVTNFFLHHAFIVEDAEKARIWLMKFKELDLRLIQWKLYLPPKWREASVLNADGVMDPNLTLAHITHNTAVILLHQGIAYPPPHWQNCPVKLPSTASAETCLEAASEIATIGRQFLSFSPIFTNPQFSFCLFIAGRMLLAHSRYNQVPIPSALDTLIASLLEISQRWTGRNETTSPLGDNLASSFAKRLIEAQSNSCAAPCPSLDIRQTAYSDESREQHQPQPVIGTSPSDPGIFPYIATSAAPRTGYVSRQPLQESYTLDPFSLAFPPLPPAFQQDFPAFSRSDPLSVYVPVEYQAPSPLDRRSYNQQFNVWQGPNAPFGNAAVSPQEDLSHVFNLIPSPGKRISRYSGAQIGSHDPNKAPRNLSMMDNISRLGSCD</sequence>
<keyword evidence="6" id="KW-0539">Nucleus</keyword>
<reference evidence="9 10" key="1">
    <citation type="journal article" date="2016" name="Sci. Rep.">
        <title>Penicillium arizonense, a new, genome sequenced fungal species, reveals a high chemical diversity in secreted metabolites.</title>
        <authorList>
            <person name="Grijseels S."/>
            <person name="Nielsen J.C."/>
            <person name="Randelovic M."/>
            <person name="Nielsen J."/>
            <person name="Nielsen K.F."/>
            <person name="Workman M."/>
            <person name="Frisvad J.C."/>
        </authorList>
    </citation>
    <scope>NUCLEOTIDE SEQUENCE [LARGE SCALE GENOMIC DNA]</scope>
    <source>
        <strain evidence="9 10">CBS 141311</strain>
    </source>
</reference>
<evidence type="ECO:0000313" key="10">
    <source>
        <dbReference type="Proteomes" id="UP000177622"/>
    </source>
</evidence>
<dbReference type="GO" id="GO:0005634">
    <property type="term" value="C:nucleus"/>
    <property type="evidence" value="ECO:0007669"/>
    <property type="project" value="UniProtKB-SubCell"/>
</dbReference>
<dbReference type="GO" id="GO:0008270">
    <property type="term" value="F:zinc ion binding"/>
    <property type="evidence" value="ECO:0007669"/>
    <property type="project" value="InterPro"/>
</dbReference>
<dbReference type="CDD" id="cd12148">
    <property type="entry name" value="fungal_TF_MHR"/>
    <property type="match status" value="1"/>
</dbReference>
<dbReference type="Gene3D" id="4.10.240.10">
    <property type="entry name" value="Zn(2)-C6 fungal-type DNA-binding domain"/>
    <property type="match status" value="1"/>
</dbReference>
<comment type="subcellular location">
    <subcellularLocation>
        <location evidence="1">Nucleus</location>
    </subcellularLocation>
</comment>
<keyword evidence="4" id="KW-0238">DNA-binding</keyword>
<evidence type="ECO:0000259" key="8">
    <source>
        <dbReference type="PROSITE" id="PS50048"/>
    </source>
</evidence>
<dbReference type="Pfam" id="PF00172">
    <property type="entry name" value="Zn_clus"/>
    <property type="match status" value="1"/>
</dbReference>
<dbReference type="PANTHER" id="PTHR47338">
    <property type="entry name" value="ZN(II)2CYS6 TRANSCRIPTION FACTOR (EUROFUNG)-RELATED"/>
    <property type="match status" value="1"/>
</dbReference>
<evidence type="ECO:0000256" key="4">
    <source>
        <dbReference type="ARBA" id="ARBA00023125"/>
    </source>
</evidence>
<evidence type="ECO:0000313" key="9">
    <source>
        <dbReference type="EMBL" id="OGE55135.1"/>
    </source>
</evidence>
<dbReference type="RefSeq" id="XP_022490565.1">
    <property type="nucleotide sequence ID" value="XM_022630003.1"/>
</dbReference>
<keyword evidence="10" id="KW-1185">Reference proteome</keyword>
<dbReference type="PROSITE" id="PS50048">
    <property type="entry name" value="ZN2_CY6_FUNGAL_2"/>
    <property type="match status" value="1"/>
</dbReference>
<feature type="compositionally biased region" description="Basic and acidic residues" evidence="7">
    <location>
        <begin position="138"/>
        <end position="147"/>
    </location>
</feature>
<dbReference type="InterPro" id="IPR007219">
    <property type="entry name" value="XnlR_reg_dom"/>
</dbReference>
<dbReference type="Pfam" id="PF04082">
    <property type="entry name" value="Fungal_trans"/>
    <property type="match status" value="1"/>
</dbReference>
<dbReference type="EMBL" id="LXJU01000005">
    <property type="protein sequence ID" value="OGE55135.1"/>
    <property type="molecule type" value="Genomic_DNA"/>
</dbReference>
<feature type="region of interest" description="Disordered" evidence="7">
    <location>
        <begin position="138"/>
        <end position="159"/>
    </location>
</feature>
<dbReference type="GO" id="GO:0000981">
    <property type="term" value="F:DNA-binding transcription factor activity, RNA polymerase II-specific"/>
    <property type="evidence" value="ECO:0007669"/>
    <property type="project" value="InterPro"/>
</dbReference>
<dbReference type="GeneID" id="34574737"/>
<feature type="compositionally biased region" description="Polar residues" evidence="7">
    <location>
        <begin position="1"/>
        <end position="16"/>
    </location>
</feature>
<feature type="domain" description="Zn(2)-C6 fungal-type" evidence="8">
    <location>
        <begin position="29"/>
        <end position="58"/>
    </location>
</feature>
<comment type="caution">
    <text evidence="9">The sequence shown here is derived from an EMBL/GenBank/DDBJ whole genome shotgun (WGS) entry which is preliminary data.</text>
</comment>
<dbReference type="InterPro" id="IPR036864">
    <property type="entry name" value="Zn2-C6_fun-type_DNA-bd_sf"/>
</dbReference>
<evidence type="ECO:0000256" key="1">
    <source>
        <dbReference type="ARBA" id="ARBA00004123"/>
    </source>
</evidence>
<dbReference type="AlphaFoldDB" id="A0A1F5LPU1"/>
<evidence type="ECO:0000256" key="7">
    <source>
        <dbReference type="SAM" id="MobiDB-lite"/>
    </source>
</evidence>
<feature type="region of interest" description="Disordered" evidence="7">
    <location>
        <begin position="1"/>
        <end position="28"/>
    </location>
</feature>